<proteinExistence type="predicted"/>
<sequence length="893" mass="98790">MLITAVRSVQRNKLVAYLLGKLSSEDLAQRDNLGRTALHEAADVGNLEAAKMLVKQNSSLPYIEDENGQTPLLYAAKTGNREMVRFLLDCVEGSGVVETGRGPPALLYHLANSGLYDAPAKLRNNATKNPAVNENRQNPPAVTDIENPDENPQSGANNPVVNENQQNPLAVTEKSIANEDVQNVAPVKLKNTATENPTEHRRGNTENSANRENPVENKQSPVDTENLANTENPVENLQNYTENPANRENSNHESPQNLSQNLVVSENSHNDAVNPFVDENQQNLPAITENSVVDENPQNVAVNPIVNENRQNPLAIADNSMVNENLRNPPAVTDTENSVVAKDPQNVAVNSVVNENRQNPLAITDNSMVNENLQNATVNPVVNENQQNPPAVTDTENSVVDENPQYGAVTENPPIIENNLQNPVNIADSENPQNCTITENPIVNENPQIINENSQNLIVTDNSIVNENLQIHNDITEDSVVNENPQNPTVYETPHNDIDSTQNPVNNDNLGNRSDLVVDGIGRWHAIHWHLADQFVPAIKHIREMYRKKNKHIKHHEALELVKCLCKVIAKLDFSTATWIFTPALAQATSSGIHEIVEEILRSFPAAISFKNENNQSIFQSAIVWRRENVFNLIYQLKECSHKFLSEPDRFGNNALHLAGCLGPQQHLSVRVSAAGAALQMQRELQWFKEVEKFVLPQDKECRNNDGMTPAEVFTKTHKELVEAGERWMKDTATSCTIVAALIATVMFAAAITVPGGNNASSGVSIFSKQKAFVIFGLSDALALFTSIASLLMFLSILTARYAEEDFLYSLPNRLIIGLVNLFLSISSTMTAFGATLYLMLGENRRWILYPIVAFACIPVHLFGSLLFPLLLVMHKSTHRPAIFGKQSNHMIF</sequence>
<dbReference type="EMBL" id="CM045758">
    <property type="protein sequence ID" value="KAI8032949.1"/>
    <property type="molecule type" value="Genomic_DNA"/>
</dbReference>
<dbReference type="Proteomes" id="UP001060215">
    <property type="component" value="Chromosome 1"/>
</dbReference>
<organism evidence="1 2">
    <name type="scientific">Camellia lanceoleosa</name>
    <dbReference type="NCBI Taxonomy" id="1840588"/>
    <lineage>
        <taxon>Eukaryota</taxon>
        <taxon>Viridiplantae</taxon>
        <taxon>Streptophyta</taxon>
        <taxon>Embryophyta</taxon>
        <taxon>Tracheophyta</taxon>
        <taxon>Spermatophyta</taxon>
        <taxon>Magnoliopsida</taxon>
        <taxon>eudicotyledons</taxon>
        <taxon>Gunneridae</taxon>
        <taxon>Pentapetalae</taxon>
        <taxon>asterids</taxon>
        <taxon>Ericales</taxon>
        <taxon>Theaceae</taxon>
        <taxon>Camellia</taxon>
    </lineage>
</organism>
<evidence type="ECO:0000313" key="2">
    <source>
        <dbReference type="Proteomes" id="UP001060215"/>
    </source>
</evidence>
<comment type="caution">
    <text evidence="1">The sequence shown here is derived from an EMBL/GenBank/DDBJ whole genome shotgun (WGS) entry which is preliminary data.</text>
</comment>
<protein>
    <submittedName>
        <fullName evidence="1">Ankyrin repeat-containing protein ITN1</fullName>
    </submittedName>
</protein>
<accession>A0ACC0J6P6</accession>
<gene>
    <name evidence="1" type="ORF">LOK49_LG01G00351</name>
</gene>
<evidence type="ECO:0000313" key="1">
    <source>
        <dbReference type="EMBL" id="KAI8032949.1"/>
    </source>
</evidence>
<reference evidence="1 2" key="1">
    <citation type="journal article" date="2022" name="Plant J.">
        <title>Chromosome-level genome of Camellia lanceoleosa provides a valuable resource for understanding genome evolution and self-incompatibility.</title>
        <authorList>
            <person name="Gong W."/>
            <person name="Xiao S."/>
            <person name="Wang L."/>
            <person name="Liao Z."/>
            <person name="Chang Y."/>
            <person name="Mo W."/>
            <person name="Hu G."/>
            <person name="Li W."/>
            <person name="Zhao G."/>
            <person name="Zhu H."/>
            <person name="Hu X."/>
            <person name="Ji K."/>
            <person name="Xiang X."/>
            <person name="Song Q."/>
            <person name="Yuan D."/>
            <person name="Jin S."/>
            <person name="Zhang L."/>
        </authorList>
    </citation>
    <scope>NUCLEOTIDE SEQUENCE [LARGE SCALE GENOMIC DNA]</scope>
    <source>
        <strain evidence="1">SQ_2022a</strain>
    </source>
</reference>
<name>A0ACC0J6P6_9ERIC</name>
<keyword evidence="2" id="KW-1185">Reference proteome</keyword>